<accession>A0A371BBN2</accession>
<dbReference type="EMBL" id="QRGO01000001">
    <property type="protein sequence ID" value="RDV04984.1"/>
    <property type="molecule type" value="Genomic_DNA"/>
</dbReference>
<proteinExistence type="predicted"/>
<name>A0A371BBN2_9BRAD</name>
<reference evidence="2" key="1">
    <citation type="submission" date="2018-08" db="EMBL/GenBank/DDBJ databases">
        <authorList>
            <person name="Kim S.-J."/>
            <person name="Jung G.-Y."/>
        </authorList>
    </citation>
    <scope>NUCLEOTIDE SEQUENCE [LARGE SCALE GENOMIC DNA]</scope>
    <source>
        <strain evidence="2">GY_H</strain>
    </source>
</reference>
<gene>
    <name evidence="1" type="ORF">DXH78_10675</name>
</gene>
<protein>
    <submittedName>
        <fullName evidence="1">Uncharacterized protein</fullName>
    </submittedName>
</protein>
<organism evidence="1 2">
    <name type="scientific">Undibacter mobilis</name>
    <dbReference type="NCBI Taxonomy" id="2292256"/>
    <lineage>
        <taxon>Bacteria</taxon>
        <taxon>Pseudomonadati</taxon>
        <taxon>Pseudomonadota</taxon>
        <taxon>Alphaproteobacteria</taxon>
        <taxon>Hyphomicrobiales</taxon>
        <taxon>Nitrobacteraceae</taxon>
        <taxon>Undibacter</taxon>
    </lineage>
</organism>
<evidence type="ECO:0000313" key="2">
    <source>
        <dbReference type="Proteomes" id="UP000263993"/>
    </source>
</evidence>
<sequence length="80" mass="9242">MVYVASQYRDRIGLMERQMVALTYGNAPTAAKTVATTDTQAPAKSFFRRFLEAMMEARMKQAEREIRLYTRLEYPATKAQ</sequence>
<evidence type="ECO:0000313" key="1">
    <source>
        <dbReference type="EMBL" id="RDV04984.1"/>
    </source>
</evidence>
<comment type="caution">
    <text evidence="1">The sequence shown here is derived from an EMBL/GenBank/DDBJ whole genome shotgun (WGS) entry which is preliminary data.</text>
</comment>
<dbReference type="AlphaFoldDB" id="A0A371BBN2"/>
<dbReference type="Proteomes" id="UP000263993">
    <property type="component" value="Unassembled WGS sequence"/>
</dbReference>
<keyword evidence="2" id="KW-1185">Reference proteome</keyword>